<evidence type="ECO:0000313" key="6">
    <source>
        <dbReference type="Proteomes" id="UP000261520"/>
    </source>
</evidence>
<dbReference type="Pfam" id="PF00018">
    <property type="entry name" value="SH3_1"/>
    <property type="match status" value="1"/>
</dbReference>
<sequence length="376" mass="42892">MYLVSVLWSDQNEIVVYRTFRDFQKLHVISILANLLISLKLCIKKTPTKYLVRLKFLQTYCNELLSCEPRVCQCTDLVTFFHPNEQDLQPEFSNSSVIVMPLDEDLKADLGGGNVTKPFVTETYCCVAAYETKDTKNKPFKVAAEEKVDVLIKDKAGWWLVENDEKRMAWFPAPYLEKLEHDGMLYIAIKSYKATKDDEITVSISAVVEVLKKPENGWWLVRYKEKAGYIPSIYLRPYYPHICLTPSLPEQQYPLNLLETPSSRPSSPCLLQPESKKKSRSLNILPALLPTQLPVVPASHVTNGSVHHHPPPTITIERDDNDEGRSVNIYKDGSRFSHTPPPPRSNHLIPPRPQPQQILTRCTTITRKNAAKGHNI</sequence>
<dbReference type="GO" id="GO:0016176">
    <property type="term" value="F:superoxide-generating NADPH oxidase activator activity"/>
    <property type="evidence" value="ECO:0007669"/>
    <property type="project" value="TreeGrafter"/>
</dbReference>
<dbReference type="InterPro" id="IPR036028">
    <property type="entry name" value="SH3-like_dom_sf"/>
</dbReference>
<accession>A0A3B4B9L3</accession>
<dbReference type="Gene3D" id="2.30.30.40">
    <property type="entry name" value="SH3 Domains"/>
    <property type="match status" value="2"/>
</dbReference>
<evidence type="ECO:0000256" key="3">
    <source>
        <dbReference type="SAM" id="MobiDB-lite"/>
    </source>
</evidence>
<feature type="compositionally biased region" description="Pro residues" evidence="3">
    <location>
        <begin position="339"/>
        <end position="354"/>
    </location>
</feature>
<dbReference type="InterPro" id="IPR035758">
    <property type="entry name" value="NoxO1_SH3_2"/>
</dbReference>
<proteinExistence type="predicted"/>
<keyword evidence="6" id="KW-1185">Reference proteome</keyword>
<dbReference type="PANTHER" id="PTHR15706">
    <property type="entry name" value="SH3 MULTIPLE DOMAIN"/>
    <property type="match status" value="1"/>
</dbReference>
<evidence type="ECO:0000256" key="2">
    <source>
        <dbReference type="PROSITE-ProRule" id="PRU00192"/>
    </source>
</evidence>
<reference evidence="5" key="2">
    <citation type="submission" date="2025-09" db="UniProtKB">
        <authorList>
            <consortium name="Ensembl"/>
        </authorList>
    </citation>
    <scope>IDENTIFICATION</scope>
</reference>
<dbReference type="InterPro" id="IPR001452">
    <property type="entry name" value="SH3_domain"/>
</dbReference>
<evidence type="ECO:0000313" key="5">
    <source>
        <dbReference type="Ensembl" id="ENSPMGP00000025615.1"/>
    </source>
</evidence>
<protein>
    <recommendedName>
        <fullName evidence="4">SH3 domain-containing protein</fullName>
    </recommendedName>
</protein>
<dbReference type="SUPFAM" id="SSF50044">
    <property type="entry name" value="SH3-domain"/>
    <property type="match status" value="2"/>
</dbReference>
<dbReference type="FunFam" id="2.30.30.40:FF:000233">
    <property type="entry name" value="NADPH oxidase organizer 1"/>
    <property type="match status" value="1"/>
</dbReference>
<feature type="region of interest" description="Disordered" evidence="3">
    <location>
        <begin position="302"/>
        <end position="357"/>
    </location>
</feature>
<keyword evidence="1 2" id="KW-0728">SH3 domain</keyword>
<evidence type="ECO:0000256" key="1">
    <source>
        <dbReference type="ARBA" id="ARBA00022443"/>
    </source>
</evidence>
<dbReference type="InterPro" id="IPR036871">
    <property type="entry name" value="PX_dom_sf"/>
</dbReference>
<dbReference type="CDD" id="cd12024">
    <property type="entry name" value="SH3_NoxO1_2"/>
    <property type="match status" value="1"/>
</dbReference>
<dbReference type="GO" id="GO:0005737">
    <property type="term" value="C:cytoplasm"/>
    <property type="evidence" value="ECO:0007669"/>
    <property type="project" value="TreeGrafter"/>
</dbReference>
<feature type="domain" description="SH3" evidence="4">
    <location>
        <begin position="181"/>
        <end position="240"/>
    </location>
</feature>
<dbReference type="AlphaFoldDB" id="A0A3B4B9L3"/>
<dbReference type="PANTHER" id="PTHR15706:SF10">
    <property type="entry name" value="NADPH OXIDASE ORGANIZER 1"/>
    <property type="match status" value="1"/>
</dbReference>
<dbReference type="GO" id="GO:0042554">
    <property type="term" value="P:superoxide anion generation"/>
    <property type="evidence" value="ECO:0007669"/>
    <property type="project" value="TreeGrafter"/>
</dbReference>
<dbReference type="Proteomes" id="UP000261520">
    <property type="component" value="Unplaced"/>
</dbReference>
<reference evidence="5" key="1">
    <citation type="submission" date="2025-08" db="UniProtKB">
        <authorList>
            <consortium name="Ensembl"/>
        </authorList>
    </citation>
    <scope>IDENTIFICATION</scope>
</reference>
<dbReference type="SMART" id="SM00326">
    <property type="entry name" value="SH3"/>
    <property type="match status" value="2"/>
</dbReference>
<organism evidence="5 6">
    <name type="scientific">Periophthalmus magnuspinnatus</name>
    <dbReference type="NCBI Taxonomy" id="409849"/>
    <lineage>
        <taxon>Eukaryota</taxon>
        <taxon>Metazoa</taxon>
        <taxon>Chordata</taxon>
        <taxon>Craniata</taxon>
        <taxon>Vertebrata</taxon>
        <taxon>Euteleostomi</taxon>
        <taxon>Actinopterygii</taxon>
        <taxon>Neopterygii</taxon>
        <taxon>Teleostei</taxon>
        <taxon>Neoteleostei</taxon>
        <taxon>Acanthomorphata</taxon>
        <taxon>Gobiaria</taxon>
        <taxon>Gobiiformes</taxon>
        <taxon>Gobioidei</taxon>
        <taxon>Gobiidae</taxon>
        <taxon>Oxudercinae</taxon>
        <taxon>Periophthalmus</taxon>
    </lineage>
</organism>
<dbReference type="GO" id="GO:0035091">
    <property type="term" value="F:phosphatidylinositol binding"/>
    <property type="evidence" value="ECO:0007669"/>
    <property type="project" value="InterPro"/>
</dbReference>
<dbReference type="InterPro" id="IPR051228">
    <property type="entry name" value="NADPH_Oxidase/PX-Domain"/>
</dbReference>
<dbReference type="STRING" id="409849.ENSPMGP00000025615"/>
<evidence type="ECO:0000259" key="4">
    <source>
        <dbReference type="PROSITE" id="PS50002"/>
    </source>
</evidence>
<name>A0A3B4B9L3_9GOBI</name>
<dbReference type="PROSITE" id="PS50002">
    <property type="entry name" value="SH3"/>
    <property type="match status" value="1"/>
</dbReference>
<dbReference type="Ensembl" id="ENSPMGT00000027281.1">
    <property type="protein sequence ID" value="ENSPMGP00000025615.1"/>
    <property type="gene ID" value="ENSPMGG00000020669.1"/>
</dbReference>
<dbReference type="SUPFAM" id="SSF64268">
    <property type="entry name" value="PX domain"/>
    <property type="match status" value="1"/>
</dbReference>
<dbReference type="Gene3D" id="3.30.1520.10">
    <property type="entry name" value="Phox-like domain"/>
    <property type="match status" value="2"/>
</dbReference>